<proteinExistence type="predicted"/>
<dbReference type="PROSITE" id="PS50157">
    <property type="entry name" value="ZINC_FINGER_C2H2_2"/>
    <property type="match status" value="1"/>
</dbReference>
<evidence type="ECO:0000259" key="3">
    <source>
        <dbReference type="PROSITE" id="PS50157"/>
    </source>
</evidence>
<dbReference type="Proteomes" id="UP000092993">
    <property type="component" value="Unassembled WGS sequence"/>
</dbReference>
<sequence length="232" mass="25823">MSSLTLRDEHLSNWPASDTSTLLGTEEREELGHFDRSFSHLSGPIMSPLWIDRGQATATDELFSGVQTREPMAGSSSFPDAITSSLTSPCHGGVAPRSPPLPYHRSLSPIEDTSTPNAGSKRRWPCPCALDCRCEKTFARSKDASRHAMSRHLGIRGFCHLCQKELSRRDYRHLQSCKAVEQLLAGENLLSLPKGHPEKVARLKELQEHIGEVEVKKSVYAVPLTTRLRRRG</sequence>
<keyword evidence="1" id="KW-0862">Zinc</keyword>
<name>A0A1C7MGH8_GRIFR</name>
<comment type="caution">
    <text evidence="4">The sequence shown here is derived from an EMBL/GenBank/DDBJ whole genome shotgun (WGS) entry which is preliminary data.</text>
</comment>
<dbReference type="InterPro" id="IPR013087">
    <property type="entry name" value="Znf_C2H2_type"/>
</dbReference>
<feature type="domain" description="C2H2-type" evidence="3">
    <location>
        <begin position="124"/>
        <end position="157"/>
    </location>
</feature>
<evidence type="ECO:0000313" key="4">
    <source>
        <dbReference type="EMBL" id="OBZ74134.1"/>
    </source>
</evidence>
<dbReference type="GO" id="GO:0008270">
    <property type="term" value="F:zinc ion binding"/>
    <property type="evidence" value="ECO:0007669"/>
    <property type="project" value="UniProtKB-KW"/>
</dbReference>
<keyword evidence="5" id="KW-1185">Reference proteome</keyword>
<feature type="region of interest" description="Disordered" evidence="2">
    <location>
        <begin position="89"/>
        <end position="122"/>
    </location>
</feature>
<dbReference type="EMBL" id="LUGG01000006">
    <property type="protein sequence ID" value="OBZ74134.1"/>
    <property type="molecule type" value="Genomic_DNA"/>
</dbReference>
<keyword evidence="1" id="KW-0863">Zinc-finger</keyword>
<dbReference type="AlphaFoldDB" id="A0A1C7MGH8"/>
<evidence type="ECO:0000256" key="1">
    <source>
        <dbReference type="PROSITE-ProRule" id="PRU00042"/>
    </source>
</evidence>
<accession>A0A1C7MGH8</accession>
<gene>
    <name evidence="4" type="ORF">A0H81_06031</name>
</gene>
<evidence type="ECO:0000313" key="5">
    <source>
        <dbReference type="Proteomes" id="UP000092993"/>
    </source>
</evidence>
<protein>
    <recommendedName>
        <fullName evidence="3">C2H2-type domain-containing protein</fullName>
    </recommendedName>
</protein>
<reference evidence="4 5" key="1">
    <citation type="submission" date="2016-03" db="EMBL/GenBank/DDBJ databases">
        <title>Whole genome sequencing of Grifola frondosa 9006-11.</title>
        <authorList>
            <person name="Min B."/>
            <person name="Park H."/>
            <person name="Kim J.-G."/>
            <person name="Cho H."/>
            <person name="Oh Y.-L."/>
            <person name="Kong W.-S."/>
            <person name="Choi I.-G."/>
        </authorList>
    </citation>
    <scope>NUCLEOTIDE SEQUENCE [LARGE SCALE GENOMIC DNA]</scope>
    <source>
        <strain evidence="4 5">9006-11</strain>
    </source>
</reference>
<organism evidence="4 5">
    <name type="scientific">Grifola frondosa</name>
    <name type="common">Maitake</name>
    <name type="synonym">Polyporus frondosus</name>
    <dbReference type="NCBI Taxonomy" id="5627"/>
    <lineage>
        <taxon>Eukaryota</taxon>
        <taxon>Fungi</taxon>
        <taxon>Dikarya</taxon>
        <taxon>Basidiomycota</taxon>
        <taxon>Agaricomycotina</taxon>
        <taxon>Agaricomycetes</taxon>
        <taxon>Polyporales</taxon>
        <taxon>Grifolaceae</taxon>
        <taxon>Grifola</taxon>
    </lineage>
</organism>
<evidence type="ECO:0000256" key="2">
    <source>
        <dbReference type="SAM" id="MobiDB-lite"/>
    </source>
</evidence>
<keyword evidence="1" id="KW-0479">Metal-binding</keyword>